<dbReference type="EMBL" id="BMAW01041123">
    <property type="protein sequence ID" value="GFU62423.1"/>
    <property type="molecule type" value="Genomic_DNA"/>
</dbReference>
<protein>
    <submittedName>
        <fullName evidence="1">Uncharacterized protein</fullName>
    </submittedName>
</protein>
<sequence length="419" mass="49727">MVDSVFTLELLALTKFAIQIHSDPDIKAFQSKKQYFFRYMSAKEWEPVMEKKISSLNLPMILKKKVIALMQPISVQIDQWALDHFSISKCIFEHLTEYVWKDNGTIDRLKTANNYIQCENNNLVLRFLMACVYWLEEEAKQLWGKMPETSRRRLDGTYICPLSSRWQHAVKDWITFLKSGAVDWRKHSFSHPLSWYCQDTIIIQGNLLQQLSPQDRLNVFKIMMKKNIPMQTKIFCLLKMSAEHFEEVIEKDPLHVFTGLCNWPLHRQFQEMADRIFSLLNEQEFLEFLLEVICFKMYFAWMDCNYVELLNELWNRSPDYFKQYIATSEFFDILKMALNHDYKKPFQDRCPLVEIVGFRAKKVLYMAVPNRYCVVCSKATVNKLPGKHCCIKNWYGGKHHSRGIPKQCGNVWCEKCKSY</sequence>
<gene>
    <name evidence="1" type="primary">NCL1_48578</name>
    <name evidence="1" type="ORF">NPIL_588651</name>
</gene>
<accession>A0A8X6UXV4</accession>
<dbReference type="OrthoDB" id="6418612at2759"/>
<organism evidence="1 2">
    <name type="scientific">Nephila pilipes</name>
    <name type="common">Giant wood spider</name>
    <name type="synonym">Nephila maculata</name>
    <dbReference type="NCBI Taxonomy" id="299642"/>
    <lineage>
        <taxon>Eukaryota</taxon>
        <taxon>Metazoa</taxon>
        <taxon>Ecdysozoa</taxon>
        <taxon>Arthropoda</taxon>
        <taxon>Chelicerata</taxon>
        <taxon>Arachnida</taxon>
        <taxon>Araneae</taxon>
        <taxon>Araneomorphae</taxon>
        <taxon>Entelegynae</taxon>
        <taxon>Araneoidea</taxon>
        <taxon>Nephilidae</taxon>
        <taxon>Nephila</taxon>
    </lineage>
</organism>
<proteinExistence type="predicted"/>
<dbReference type="AlphaFoldDB" id="A0A8X6UXV4"/>
<dbReference type="Proteomes" id="UP000887013">
    <property type="component" value="Unassembled WGS sequence"/>
</dbReference>
<evidence type="ECO:0000313" key="1">
    <source>
        <dbReference type="EMBL" id="GFU62423.1"/>
    </source>
</evidence>
<reference evidence="1" key="1">
    <citation type="submission" date="2020-08" db="EMBL/GenBank/DDBJ databases">
        <title>Multicomponent nature underlies the extraordinary mechanical properties of spider dragline silk.</title>
        <authorList>
            <person name="Kono N."/>
            <person name="Nakamura H."/>
            <person name="Mori M."/>
            <person name="Yoshida Y."/>
            <person name="Ohtoshi R."/>
            <person name="Malay A.D."/>
            <person name="Moran D.A.P."/>
            <person name="Tomita M."/>
            <person name="Numata K."/>
            <person name="Arakawa K."/>
        </authorList>
    </citation>
    <scope>NUCLEOTIDE SEQUENCE</scope>
</reference>
<name>A0A8X6UXV4_NEPPI</name>
<evidence type="ECO:0000313" key="2">
    <source>
        <dbReference type="Proteomes" id="UP000887013"/>
    </source>
</evidence>
<keyword evidence="2" id="KW-1185">Reference proteome</keyword>
<comment type="caution">
    <text evidence="1">The sequence shown here is derived from an EMBL/GenBank/DDBJ whole genome shotgun (WGS) entry which is preliminary data.</text>
</comment>